<evidence type="ECO:0008006" key="4">
    <source>
        <dbReference type="Google" id="ProtNLM"/>
    </source>
</evidence>
<dbReference type="EMBL" id="BSSU01000010">
    <property type="protein sequence ID" value="GLX82668.1"/>
    <property type="molecule type" value="Genomic_DNA"/>
</dbReference>
<organism evidence="2 3">
    <name type="scientific">Thalassotalea eurytherma</name>
    <dbReference type="NCBI Taxonomy" id="1144278"/>
    <lineage>
        <taxon>Bacteria</taxon>
        <taxon>Pseudomonadati</taxon>
        <taxon>Pseudomonadota</taxon>
        <taxon>Gammaproteobacteria</taxon>
        <taxon>Alteromonadales</taxon>
        <taxon>Colwelliaceae</taxon>
        <taxon>Thalassotalea</taxon>
    </lineage>
</organism>
<reference evidence="2 3" key="1">
    <citation type="submission" date="2023-03" db="EMBL/GenBank/DDBJ databases">
        <title>Draft genome sequence of Thalassotalea eurytherma JCM 18482T.</title>
        <authorList>
            <person name="Sawabe T."/>
        </authorList>
    </citation>
    <scope>NUCLEOTIDE SEQUENCE [LARGE SCALE GENOMIC DNA]</scope>
    <source>
        <strain evidence="2 3">JCM 18482</strain>
    </source>
</reference>
<proteinExistence type="predicted"/>
<dbReference type="Pfam" id="PF11101">
    <property type="entry name" value="DUF2884"/>
    <property type="match status" value="1"/>
</dbReference>
<gene>
    <name evidence="2" type="ORF">theurythT_21200</name>
</gene>
<protein>
    <recommendedName>
        <fullName evidence="4">DUF2884 family protein</fullName>
    </recommendedName>
</protein>
<feature type="chain" id="PRO_5047362318" description="DUF2884 family protein" evidence="1">
    <location>
        <begin position="22"/>
        <end position="263"/>
    </location>
</feature>
<dbReference type="InterPro" id="IPR021307">
    <property type="entry name" value="DUF2884"/>
</dbReference>
<name>A0ABQ6H3B1_9GAMM</name>
<dbReference type="Proteomes" id="UP001157133">
    <property type="component" value="Unassembled WGS sequence"/>
</dbReference>
<feature type="signal peptide" evidence="1">
    <location>
        <begin position="1"/>
        <end position="21"/>
    </location>
</feature>
<comment type="caution">
    <text evidence="2">The sequence shown here is derived from an EMBL/GenBank/DDBJ whole genome shotgun (WGS) entry which is preliminary data.</text>
</comment>
<keyword evidence="3" id="KW-1185">Reference proteome</keyword>
<evidence type="ECO:0000256" key="1">
    <source>
        <dbReference type="SAM" id="SignalP"/>
    </source>
</evidence>
<keyword evidence="1" id="KW-0732">Signal</keyword>
<accession>A0ABQ6H3B1</accession>
<evidence type="ECO:0000313" key="3">
    <source>
        <dbReference type="Proteomes" id="UP001157133"/>
    </source>
</evidence>
<evidence type="ECO:0000313" key="2">
    <source>
        <dbReference type="EMBL" id="GLX82668.1"/>
    </source>
</evidence>
<sequence length="263" mass="29012">MKTLPTIVALALASAAPLALADNNCDVNLDANFSLKNNHIVFSNDHHELYQISDDNELIIDSKVVDLSSSQRATVDAFATGIRDSVPQVRTVAIEGVNIAIEGVNLAFNGLLGEGNDVSEELTYELTEIREQLARKLDSETGIYIGSNEEVAEDILGEDFEQRFEQVLESAIEKSMGSLLMAVGREMMFSGGDMEAFETRMEDFGQNIESQMEARAETLEQAADELCQALVTIDELEDDMQDAIPQLKDIDVLHIHGHRHNDI</sequence>